<evidence type="ECO:0000313" key="6">
    <source>
        <dbReference type="RefSeq" id="XP_070145176.1"/>
    </source>
</evidence>
<dbReference type="Proteomes" id="UP001652661">
    <property type="component" value="Chromosome 2L"/>
</dbReference>
<accession>A0ABM4GR38</accession>
<evidence type="ECO:0000313" key="4">
    <source>
        <dbReference type="RefSeq" id="XP_070145170.1"/>
    </source>
</evidence>
<sequence length="860" mass="96801">MFRFFKLYSLYMNNTGLSASQKSCMCEKLPRAMLDVTVNRFNVCELCGLIRRPRTCSSDEEEKLDAERQKILLQRRRAEEAAQGNKAPRFKVAVKGKKPHAKSSGRRTKSDNWNRTEGGGLGEAGDGDGPKEASKMGRRQLEPSAPPPSSPSPARSGSPGEDLPSNYARRRLIYDDQLIKKFIPLKGPITDPSGGAISKRSGSIWDAPNYPQGPLSKDKLQGGGLSSLKSRGKYTESQLASQFPPFDDYDGPSEDALIVDSARRMLNRPNSLYMEPRPDLPNNRIGNYGSSLGHIWFASQSISSAPKPKIPEPPFSPFNQIINKPLSEHIKDDTKGCNKSSDTSSSPIQLRTNAEEAVKSEEILQNLGLMEFSYGNDETTVDELPNVASPNKTMTDEEYLKVVSRELGTHGGESIIIGGLKESEEKNTSTKNSISVKNHEKSDPRERSNYGKTSEKLESRSLERISSKESVCPVPRGKYFKNMPMIIQSITPRNPVVVPVVEKQNPLERLFTRKLETLEKVQHVCGDLPVPQASYVRELSSKLSVSCVQVQPALSVSNLSEVLPKDCQDTCQDSRHEVDPSSRLEMPIPLVANPKKLLNRKTIPGEERFSEAKSLPSKCNQCRRPIRNQAANSNSRKISKGELQLLMLKLASKQRVCPLHLDTAKKFLCTHKINNRFDILEKDVNRIPVAKMLFTWKLETFETVYHMSVDLPKVHLVVYVRQLSGKLSESYLQNQHSMSFHKFCLPNLGIPPRATLQTKKEMRAVWPSMRPLNSSRSTTLEENSRKNTKTMTAMKRKSLKLIEETELKRHSQVEDINRPRSPVREPETSQDSENEREMIVAIVKHFRSIRKPLRKKSRGF</sequence>
<feature type="compositionally biased region" description="Basic and acidic residues" evidence="1">
    <location>
        <begin position="437"/>
        <end position="462"/>
    </location>
</feature>
<name>A0ABM4GR38_DROKI</name>
<feature type="compositionally biased region" description="Polar residues" evidence="1">
    <location>
        <begin position="771"/>
        <end position="781"/>
    </location>
</feature>
<feature type="region of interest" description="Disordered" evidence="1">
    <location>
        <begin position="76"/>
        <end position="169"/>
    </location>
</feature>
<proteinExistence type="predicted"/>
<evidence type="ECO:0000256" key="1">
    <source>
        <dbReference type="SAM" id="MobiDB-lite"/>
    </source>
</evidence>
<dbReference type="RefSeq" id="XP_070145168.1">
    <property type="nucleotide sequence ID" value="XM_070289067.1"/>
</dbReference>
<feature type="region of interest" description="Disordered" evidence="1">
    <location>
        <begin position="185"/>
        <end position="233"/>
    </location>
</feature>
<evidence type="ECO:0000313" key="2">
    <source>
        <dbReference type="Proteomes" id="UP001652661"/>
    </source>
</evidence>
<evidence type="ECO:0000313" key="5">
    <source>
        <dbReference type="RefSeq" id="XP_070145175.1"/>
    </source>
</evidence>
<feature type="compositionally biased region" description="Basic residues" evidence="1">
    <location>
        <begin position="88"/>
        <end position="107"/>
    </location>
</feature>
<feature type="region of interest" description="Disordered" evidence="1">
    <location>
        <begin position="771"/>
        <end position="836"/>
    </location>
</feature>
<dbReference type="RefSeq" id="XP_070145176.1">
    <property type="nucleotide sequence ID" value="XM_070289075.1"/>
</dbReference>
<dbReference type="RefSeq" id="XP_070145175.1">
    <property type="nucleotide sequence ID" value="XM_070289074.1"/>
</dbReference>
<feature type="region of interest" description="Disordered" evidence="1">
    <location>
        <begin position="415"/>
        <end position="462"/>
    </location>
</feature>
<feature type="compositionally biased region" description="Basic and acidic residues" evidence="1">
    <location>
        <begin position="800"/>
        <end position="836"/>
    </location>
</feature>
<feature type="compositionally biased region" description="Basic and acidic residues" evidence="1">
    <location>
        <begin position="128"/>
        <end position="141"/>
    </location>
</feature>
<evidence type="ECO:0000313" key="3">
    <source>
        <dbReference type="RefSeq" id="XP_070145168.1"/>
    </source>
</evidence>
<dbReference type="GeneID" id="108081961"/>
<organism evidence="2 4">
    <name type="scientific">Drosophila kikkawai</name>
    <name type="common">Fruit fly</name>
    <dbReference type="NCBI Taxonomy" id="30033"/>
    <lineage>
        <taxon>Eukaryota</taxon>
        <taxon>Metazoa</taxon>
        <taxon>Ecdysozoa</taxon>
        <taxon>Arthropoda</taxon>
        <taxon>Hexapoda</taxon>
        <taxon>Insecta</taxon>
        <taxon>Pterygota</taxon>
        <taxon>Neoptera</taxon>
        <taxon>Endopterygota</taxon>
        <taxon>Diptera</taxon>
        <taxon>Brachycera</taxon>
        <taxon>Muscomorpha</taxon>
        <taxon>Ephydroidea</taxon>
        <taxon>Drosophilidae</taxon>
        <taxon>Drosophila</taxon>
        <taxon>Sophophora</taxon>
    </lineage>
</organism>
<gene>
    <name evidence="3 4 5 6" type="primary">LOC108081961</name>
</gene>
<protein>
    <submittedName>
        <fullName evidence="3 4">Uncharacterized protein</fullName>
    </submittedName>
</protein>
<reference evidence="2 3" key="1">
    <citation type="submission" date="2025-05" db="UniProtKB">
        <authorList>
            <consortium name="RefSeq"/>
        </authorList>
    </citation>
    <scope>NUCLEOTIDE SEQUENCE [LARGE SCALE GENOMIC DNA]</scope>
    <source>
        <strain evidence="2 3">14028-0561.14</strain>
        <tissue evidence="3 4">Whole fly</tissue>
    </source>
</reference>
<keyword evidence="2" id="KW-1185">Reference proteome</keyword>
<dbReference type="RefSeq" id="XP_070145170.1">
    <property type="nucleotide sequence ID" value="XM_070289069.1"/>
</dbReference>